<dbReference type="SUPFAM" id="SSF102588">
    <property type="entry name" value="LmbE-like"/>
    <property type="match status" value="1"/>
</dbReference>
<evidence type="ECO:0000313" key="4">
    <source>
        <dbReference type="Proteomes" id="UP001501468"/>
    </source>
</evidence>
<evidence type="ECO:0008006" key="5">
    <source>
        <dbReference type="Google" id="ProtNLM"/>
    </source>
</evidence>
<protein>
    <recommendedName>
        <fullName evidence="5">LmbE family N-acetylglucosaminyl deacetylase</fullName>
    </recommendedName>
</protein>
<dbReference type="Pfam" id="PF02585">
    <property type="entry name" value="PIG-L"/>
    <property type="match status" value="1"/>
</dbReference>
<name>A0ABP7DAH3_9MICO</name>
<proteinExistence type="predicted"/>
<feature type="region of interest" description="Disordered" evidence="2">
    <location>
        <begin position="1"/>
        <end position="21"/>
    </location>
</feature>
<dbReference type="InterPro" id="IPR024078">
    <property type="entry name" value="LmbE-like_dom_sf"/>
</dbReference>
<keyword evidence="4" id="KW-1185">Reference proteome</keyword>
<dbReference type="Gene3D" id="3.40.50.150">
    <property type="entry name" value="Vaccinia Virus protein VP39"/>
    <property type="match status" value="1"/>
</dbReference>
<reference evidence="4" key="1">
    <citation type="journal article" date="2019" name="Int. J. Syst. Evol. Microbiol.">
        <title>The Global Catalogue of Microorganisms (GCM) 10K type strain sequencing project: providing services to taxonomists for standard genome sequencing and annotation.</title>
        <authorList>
            <consortium name="The Broad Institute Genomics Platform"/>
            <consortium name="The Broad Institute Genome Sequencing Center for Infectious Disease"/>
            <person name="Wu L."/>
            <person name="Ma J."/>
        </authorList>
    </citation>
    <scope>NUCLEOTIDE SEQUENCE [LARGE SCALE GENOMIC DNA]</scope>
    <source>
        <strain evidence="4">JCM 17125</strain>
    </source>
</reference>
<dbReference type="InterPro" id="IPR029063">
    <property type="entry name" value="SAM-dependent_MTases_sf"/>
</dbReference>
<dbReference type="RefSeq" id="WP_344944988.1">
    <property type="nucleotide sequence ID" value="NZ_BAABDC010000002.1"/>
</dbReference>
<dbReference type="EMBL" id="BAABDC010000002">
    <property type="protein sequence ID" value="GAA3703077.1"/>
    <property type="molecule type" value="Genomic_DNA"/>
</dbReference>
<dbReference type="Gene3D" id="3.40.50.10320">
    <property type="entry name" value="LmbE-like"/>
    <property type="match status" value="1"/>
</dbReference>
<sequence>MVRTHAPSFTHSETGTHEERWRARNEWGQVPSLAVPGHSSADRLVVVAAHPDDETLAAGGLIAVAAQAGLDVVVVLLTDGGASHPDSPTTGPQELGGRRVEESRRALERLAPAGTLERLGLPDGSVAAHEDAVVTALVDIIAEQGNRTVLVAPWRDDGHADHDAAGRAAGTAAHRTDATLWEYPVWLWHWCDPLQAPWADFHAVLLPDDVQEAKSAAVALHRTQVAPLSDATGDEAVLHEGMLAHFRRPFEVFLRLGAGRDDSLERLHDAADDPWQVRTSWYEQRKRLVTLAALPHSRYARALEVGGSVGALASELSRRCDELVVVDESATAVSAARSSLAAADDASDTDAACAVSVLRGSLPEDWPGGRFDLVVVSEVGYFLSPNRLRRLAARVDESLSHDGAVVLCHWRHPVRGWPLEGARVHEIWREESELPVVATHLEDDFRLDVFSRTKAHTAAHTAATTAATS</sequence>
<dbReference type="Proteomes" id="UP001501468">
    <property type="component" value="Unassembled WGS sequence"/>
</dbReference>
<evidence type="ECO:0000256" key="1">
    <source>
        <dbReference type="ARBA" id="ARBA00022833"/>
    </source>
</evidence>
<dbReference type="PANTHER" id="PTHR12993:SF29">
    <property type="entry name" value="BLR3841 PROTEIN"/>
    <property type="match status" value="1"/>
</dbReference>
<dbReference type="InterPro" id="IPR008715">
    <property type="entry name" value="SAM-MeTfrase_NodS-like"/>
</dbReference>
<dbReference type="InterPro" id="IPR003737">
    <property type="entry name" value="GlcNAc_PI_deacetylase-related"/>
</dbReference>
<keyword evidence="1" id="KW-0862">Zinc</keyword>
<accession>A0ABP7DAH3</accession>
<dbReference type="PANTHER" id="PTHR12993">
    <property type="entry name" value="N-ACETYLGLUCOSAMINYL-PHOSPHATIDYLINOSITOL DE-N-ACETYLASE-RELATED"/>
    <property type="match status" value="1"/>
</dbReference>
<evidence type="ECO:0000256" key="2">
    <source>
        <dbReference type="SAM" id="MobiDB-lite"/>
    </source>
</evidence>
<evidence type="ECO:0000313" key="3">
    <source>
        <dbReference type="EMBL" id="GAA3703077.1"/>
    </source>
</evidence>
<dbReference type="Pfam" id="PF05401">
    <property type="entry name" value="NodS"/>
    <property type="match status" value="1"/>
</dbReference>
<organism evidence="3 4">
    <name type="scientific">Terrabacter ginsenosidimutans</name>
    <dbReference type="NCBI Taxonomy" id="490575"/>
    <lineage>
        <taxon>Bacteria</taxon>
        <taxon>Bacillati</taxon>
        <taxon>Actinomycetota</taxon>
        <taxon>Actinomycetes</taxon>
        <taxon>Micrococcales</taxon>
        <taxon>Intrasporangiaceae</taxon>
        <taxon>Terrabacter</taxon>
    </lineage>
</organism>
<gene>
    <name evidence="3" type="ORF">GCM10022399_19430</name>
</gene>
<dbReference type="SUPFAM" id="SSF53335">
    <property type="entry name" value="S-adenosyl-L-methionine-dependent methyltransferases"/>
    <property type="match status" value="1"/>
</dbReference>
<comment type="caution">
    <text evidence="3">The sequence shown here is derived from an EMBL/GenBank/DDBJ whole genome shotgun (WGS) entry which is preliminary data.</text>
</comment>